<keyword evidence="1" id="KW-1133">Transmembrane helix</keyword>
<sequence length="331" mass="33962">MADLSRAAGGRDRAQLFVVGALALATTFVVLAVVLNSVIYAGAVATRDDGTHAGPALAYDRQATAAAADAVREVSRESTNDTAADALAARVVEWRAVADRHLAYRNAVGDVTVTATTPGTYAGQTNASRALVPAGDEANASGDWTLVTDARVRAYEAAVEPDSALSDATVADGSALRDAALGVRFENATGSVWTVTVYRNDTHACVKTFSPGGTATPATCRPGTALAVSFADATVNGTDAPALEFLSPSEPYTVGYRNGHAATGTYGFVARRGAGDPVGGPVEAGNFAGEDAAASPFYSAGVYAADLRVNYRNRNVWYATNVTVAPGEFDG</sequence>
<evidence type="ECO:0000313" key="2">
    <source>
        <dbReference type="EMBL" id="ESP89625.1"/>
    </source>
</evidence>
<evidence type="ECO:0000313" key="3">
    <source>
        <dbReference type="Proteomes" id="UP000017840"/>
    </source>
</evidence>
<dbReference type="STRING" id="1324957.K933_02871"/>
<proteinExistence type="predicted"/>
<dbReference type="EMBL" id="ASGZ01000007">
    <property type="protein sequence ID" value="ESP89625.1"/>
    <property type="molecule type" value="Genomic_DNA"/>
</dbReference>
<feature type="transmembrane region" description="Helical" evidence="1">
    <location>
        <begin position="16"/>
        <end position="41"/>
    </location>
</feature>
<dbReference type="AlphaFoldDB" id="V4HFY8"/>
<keyword evidence="3" id="KW-1185">Reference proteome</keyword>
<evidence type="ECO:0000256" key="1">
    <source>
        <dbReference type="SAM" id="Phobius"/>
    </source>
</evidence>
<protein>
    <submittedName>
        <fullName evidence="2">Uncharacterized protein</fullName>
    </submittedName>
</protein>
<gene>
    <name evidence="2" type="ORF">K933_02871</name>
</gene>
<comment type="caution">
    <text evidence="2">The sequence shown here is derived from an EMBL/GenBank/DDBJ whole genome shotgun (WGS) entry which is preliminary data.</text>
</comment>
<name>V4HFY8_9EURY</name>
<dbReference type="eggNOG" id="arCOG07777">
    <property type="taxonomic scope" value="Archaea"/>
</dbReference>
<dbReference type="RefSeq" id="WP_023393166.1">
    <property type="nucleotide sequence ID" value="NZ_ASGZ01000007.1"/>
</dbReference>
<keyword evidence="1" id="KW-0812">Transmembrane</keyword>
<accession>V4HFY8</accession>
<organism evidence="2 3">
    <name type="scientific">Candidatus Halobonum tyrrellensis G22</name>
    <dbReference type="NCBI Taxonomy" id="1324957"/>
    <lineage>
        <taxon>Archaea</taxon>
        <taxon>Methanobacteriati</taxon>
        <taxon>Methanobacteriota</taxon>
        <taxon>Stenosarchaea group</taxon>
        <taxon>Halobacteria</taxon>
        <taxon>Halobacteriales</taxon>
        <taxon>Haloferacaceae</taxon>
        <taxon>Candidatus Halobonum</taxon>
    </lineage>
</organism>
<dbReference type="OrthoDB" id="238714at2157"/>
<dbReference type="Proteomes" id="UP000017840">
    <property type="component" value="Unassembled WGS sequence"/>
</dbReference>
<keyword evidence="1" id="KW-0472">Membrane</keyword>
<reference evidence="2 3" key="1">
    <citation type="journal article" date="2013" name="Genome Announc.">
        <title>Draft Genome Sequence of 'Candidatus Halobonum tyrrellensis' Strain G22, Isolated from the Hypersaline Waters of Lake Tyrrell, Australia.</title>
        <authorList>
            <person name="Ugalde J.A."/>
            <person name="Narasingarao P."/>
            <person name="Kuo S."/>
            <person name="Podell S."/>
            <person name="Allen E.E."/>
        </authorList>
    </citation>
    <scope>NUCLEOTIDE SEQUENCE [LARGE SCALE GENOMIC DNA]</scope>
    <source>
        <strain evidence="2 3">G22</strain>
    </source>
</reference>